<dbReference type="EMBL" id="LUGG01000004">
    <property type="protein sequence ID" value="OBZ75797.1"/>
    <property type="molecule type" value="Genomic_DNA"/>
</dbReference>
<dbReference type="AlphaFoldDB" id="A0A1C7MGP2"/>
<accession>A0A1C7MGP2</accession>
<name>A0A1C7MGP2_GRIFR</name>
<evidence type="ECO:0000256" key="1">
    <source>
        <dbReference type="SAM" id="MobiDB-lite"/>
    </source>
</evidence>
<dbReference type="Proteomes" id="UP000092993">
    <property type="component" value="Unassembled WGS sequence"/>
</dbReference>
<protein>
    <submittedName>
        <fullName evidence="2">Uncharacterized protein</fullName>
    </submittedName>
</protein>
<gene>
    <name evidence="2" type="ORF">A0H81_04328</name>
</gene>
<comment type="caution">
    <text evidence="2">The sequence shown here is derived from an EMBL/GenBank/DDBJ whole genome shotgun (WGS) entry which is preliminary data.</text>
</comment>
<proteinExistence type="predicted"/>
<dbReference type="STRING" id="5627.A0A1C7MGP2"/>
<keyword evidence="3" id="KW-1185">Reference proteome</keyword>
<sequence length="315" mass="33790">MAPRASLVNVIINHNITEDTWLKHGSRHRVALRRWNWAKGTTDASSLDAHLPSPLCLRNVPGSSAGAAGGGRVPPAGQPRAGHALHPPQPPRDVRLPLLPAGDTGSNVQSALLSTQLSNIREYNSLGPSGVQPRTSPAYPIVNVQPLEEAAATDPPAPGSPLRSIPKIRLQLLLAALQIVHSRRCASRGTSSWRITRLRFGGRVRQDYSSASLIMLSVKRPAHPRPCPAAPCPVTESVATSALTGQAHAGPEGAPERVESSVQREFLACLAEVVRANKVPSTEFVFAVEATMEGIRRTMGDSNWYAFGRRIWSGI</sequence>
<organism evidence="2 3">
    <name type="scientific">Grifola frondosa</name>
    <name type="common">Maitake</name>
    <name type="synonym">Polyporus frondosus</name>
    <dbReference type="NCBI Taxonomy" id="5627"/>
    <lineage>
        <taxon>Eukaryota</taxon>
        <taxon>Fungi</taxon>
        <taxon>Dikarya</taxon>
        <taxon>Basidiomycota</taxon>
        <taxon>Agaricomycotina</taxon>
        <taxon>Agaricomycetes</taxon>
        <taxon>Polyporales</taxon>
        <taxon>Grifolaceae</taxon>
        <taxon>Grifola</taxon>
    </lineage>
</organism>
<reference evidence="2 3" key="1">
    <citation type="submission" date="2016-03" db="EMBL/GenBank/DDBJ databases">
        <title>Whole genome sequencing of Grifola frondosa 9006-11.</title>
        <authorList>
            <person name="Min B."/>
            <person name="Park H."/>
            <person name="Kim J.-G."/>
            <person name="Cho H."/>
            <person name="Oh Y.-L."/>
            <person name="Kong W.-S."/>
            <person name="Choi I.-G."/>
        </authorList>
    </citation>
    <scope>NUCLEOTIDE SEQUENCE [LARGE SCALE GENOMIC DNA]</scope>
    <source>
        <strain evidence="2 3">9006-11</strain>
    </source>
</reference>
<evidence type="ECO:0000313" key="2">
    <source>
        <dbReference type="EMBL" id="OBZ75797.1"/>
    </source>
</evidence>
<feature type="compositionally biased region" description="Low complexity" evidence="1">
    <location>
        <begin position="73"/>
        <end position="82"/>
    </location>
</feature>
<evidence type="ECO:0000313" key="3">
    <source>
        <dbReference type="Proteomes" id="UP000092993"/>
    </source>
</evidence>
<dbReference type="OrthoDB" id="2754405at2759"/>
<feature type="region of interest" description="Disordered" evidence="1">
    <location>
        <begin position="62"/>
        <end position="94"/>
    </location>
</feature>